<evidence type="ECO:0000313" key="2">
    <source>
        <dbReference type="Proteomes" id="UP000191342"/>
    </source>
</evidence>
<dbReference type="OrthoDB" id="2117718at2759"/>
<dbReference type="SUPFAM" id="SSF56059">
    <property type="entry name" value="Glutathione synthetase ATP-binding domain-like"/>
    <property type="match status" value="1"/>
</dbReference>
<evidence type="ECO:0008006" key="3">
    <source>
        <dbReference type="Google" id="ProtNLM"/>
    </source>
</evidence>
<evidence type="ECO:0000313" key="1">
    <source>
        <dbReference type="EMBL" id="OQE29143.1"/>
    </source>
</evidence>
<dbReference type="AlphaFoldDB" id="A0A1V6TUB6"/>
<sequence length="461" mass="51971">MQIQERIQQICLGSSNSKALRTPTEVGHSERVRDREAYTTSILQSNPLPIWPEGSVTSHSHPMLVNVENHIEQIRDLQEALTTAILNIVGRWWDPEANFPGRMPLEPYEEDLLKTYEKFRICEINARFCWNGFFHGAYGQQALDDMGAEEKGFRGAANCGEIVNGLFSLFDTSKTLHILKGQESGIDIWMLAWAVERRTGISPRFIRPEDLRLVACSEALLGQRLCCVIPDDSNVSSTSTVFQSNGERLEEIHQVNLELHQSELRAMPTDILRHLSLRCFNDMRTIFLVHDKRMLGLVLQELDSLVYRHKVLTPAQAEILQEGISTTFIPGSLEMDKFIELSHANPNIKDQFILKPIRGGKGAGILFGDELSPEDWQDRIESCRCAMISPDRTSYIVQRSVPQAVYDVVSRDSDEGKPLCLVGTYHVINGQYFGLGTWRAGPARICAISHGASWICSVFSI</sequence>
<dbReference type="EMBL" id="MLQL01000004">
    <property type="protein sequence ID" value="OQE29143.1"/>
    <property type="molecule type" value="Genomic_DNA"/>
</dbReference>
<dbReference type="STRING" id="254877.A0A1V6TUB6"/>
<reference evidence="2" key="1">
    <citation type="journal article" date="2017" name="Nat. Microbiol.">
        <title>Global analysis of biosynthetic gene clusters reveals vast potential of secondary metabolite production in Penicillium species.</title>
        <authorList>
            <person name="Nielsen J.C."/>
            <person name="Grijseels S."/>
            <person name="Prigent S."/>
            <person name="Ji B."/>
            <person name="Dainat J."/>
            <person name="Nielsen K.F."/>
            <person name="Frisvad J.C."/>
            <person name="Workman M."/>
            <person name="Nielsen J."/>
        </authorList>
    </citation>
    <scope>NUCLEOTIDE SEQUENCE [LARGE SCALE GENOMIC DNA]</scope>
    <source>
        <strain evidence="2">IBT 14082</strain>
    </source>
</reference>
<comment type="caution">
    <text evidence="1">The sequence shown here is derived from an EMBL/GenBank/DDBJ whole genome shotgun (WGS) entry which is preliminary data.</text>
</comment>
<keyword evidence="2" id="KW-1185">Reference proteome</keyword>
<dbReference type="Proteomes" id="UP000191342">
    <property type="component" value="Unassembled WGS sequence"/>
</dbReference>
<gene>
    <name evidence="1" type="ORF">PENFLA_c004G04500</name>
</gene>
<organism evidence="1 2">
    <name type="scientific">Penicillium flavigenum</name>
    <dbReference type="NCBI Taxonomy" id="254877"/>
    <lineage>
        <taxon>Eukaryota</taxon>
        <taxon>Fungi</taxon>
        <taxon>Dikarya</taxon>
        <taxon>Ascomycota</taxon>
        <taxon>Pezizomycotina</taxon>
        <taxon>Eurotiomycetes</taxon>
        <taxon>Eurotiomycetidae</taxon>
        <taxon>Eurotiales</taxon>
        <taxon>Aspergillaceae</taxon>
        <taxon>Penicillium</taxon>
    </lineage>
</organism>
<name>A0A1V6TUB6_9EURO</name>
<proteinExistence type="predicted"/>
<accession>A0A1V6TUB6</accession>
<protein>
    <recommendedName>
        <fullName evidence="3">ATP-grasp domain-containing protein</fullName>
    </recommendedName>
</protein>